<dbReference type="Proteomes" id="UP000326458">
    <property type="component" value="Unassembled WGS sequence"/>
</dbReference>
<proteinExistence type="predicted"/>
<evidence type="ECO:0000313" key="3">
    <source>
        <dbReference type="EMBL" id="KAB0339793.1"/>
    </source>
</evidence>
<evidence type="ECO:0000313" key="1">
    <source>
        <dbReference type="EMBL" id="KAB0339791.1"/>
    </source>
</evidence>
<evidence type="ECO:0000313" key="2">
    <source>
        <dbReference type="EMBL" id="KAB0339792.1"/>
    </source>
</evidence>
<keyword evidence="5" id="KW-1185">Reference proteome</keyword>
<dbReference type="AlphaFoldDB" id="A0A5N3UTC2"/>
<evidence type="ECO:0000313" key="4">
    <source>
        <dbReference type="EMBL" id="KAB0339794.1"/>
    </source>
</evidence>
<evidence type="ECO:0000313" key="5">
    <source>
        <dbReference type="Proteomes" id="UP000326458"/>
    </source>
</evidence>
<dbReference type="EMBL" id="VCEA01001085">
    <property type="protein sequence ID" value="KAB0339791.1"/>
    <property type="molecule type" value="Genomic_DNA"/>
</dbReference>
<protein>
    <submittedName>
        <fullName evidence="3">Uncharacterized protein</fullName>
    </submittedName>
</protein>
<dbReference type="EMBL" id="VCEA01001082">
    <property type="protein sequence ID" value="KAB0339794.1"/>
    <property type="molecule type" value="Genomic_DNA"/>
</dbReference>
<accession>A0A5N3UTC2</accession>
<dbReference type="EMBL" id="VCEA01001084">
    <property type="protein sequence ID" value="KAB0339792.1"/>
    <property type="molecule type" value="Genomic_DNA"/>
</dbReference>
<dbReference type="EMBL" id="VCEA01001083">
    <property type="protein sequence ID" value="KAB0339793.1"/>
    <property type="molecule type" value="Genomic_DNA"/>
</dbReference>
<name>A0A5N3UTC2_MUNMU</name>
<reference evidence="3 5" key="1">
    <citation type="submission" date="2019-06" db="EMBL/GenBank/DDBJ databases">
        <title>Discovery of a novel chromosome fission-fusion reversal in muntjac.</title>
        <authorList>
            <person name="Mudd A.B."/>
            <person name="Bredeson J.V."/>
            <person name="Baum R."/>
            <person name="Hockemeyer D."/>
            <person name="Rokhsar D.S."/>
        </authorList>
    </citation>
    <scope>NUCLEOTIDE SEQUENCE [LARGE SCALE GENOMIC DNA]</scope>
    <source>
        <strain evidence="3">UTSW_UCB_Mm</strain>
        <tissue evidence="3">Fibroblast cell line</tissue>
    </source>
</reference>
<comment type="caution">
    <text evidence="3">The sequence shown here is derived from an EMBL/GenBank/DDBJ whole genome shotgun (WGS) entry which is preliminary data.</text>
</comment>
<organism evidence="3 5">
    <name type="scientific">Muntiacus muntjak</name>
    <name type="common">Barking deer</name>
    <name type="synonym">Indian muntjac</name>
    <dbReference type="NCBI Taxonomy" id="9888"/>
    <lineage>
        <taxon>Eukaryota</taxon>
        <taxon>Metazoa</taxon>
        <taxon>Chordata</taxon>
        <taxon>Craniata</taxon>
        <taxon>Vertebrata</taxon>
        <taxon>Euteleostomi</taxon>
        <taxon>Mammalia</taxon>
        <taxon>Eutheria</taxon>
        <taxon>Laurasiatheria</taxon>
        <taxon>Artiodactyla</taxon>
        <taxon>Ruminantia</taxon>
        <taxon>Pecora</taxon>
        <taxon>Cervidae</taxon>
        <taxon>Muntiacinae</taxon>
        <taxon>Muntiacus</taxon>
    </lineage>
</organism>
<sequence length="56" mass="6133">MLRALTSTLRFPRPWRPLETRGCSSNPGAAGREIQVCALAGPDRGKCREPGRRLGL</sequence>
<gene>
    <name evidence="4" type="ORF">FD754_023653</name>
    <name evidence="3" type="ORF">FD754_023654</name>
    <name evidence="2" type="ORF">FD754_023655</name>
    <name evidence="1" type="ORF">FD754_023656</name>
</gene>